<evidence type="ECO:0000313" key="7">
    <source>
        <dbReference type="EMBL" id="KAB7495599.1"/>
    </source>
</evidence>
<dbReference type="PRINTS" id="PR00385">
    <property type="entry name" value="P450"/>
</dbReference>
<dbReference type="PROSITE" id="PS00086">
    <property type="entry name" value="CYTOCHROME_P450"/>
    <property type="match status" value="1"/>
</dbReference>
<dbReference type="PRINTS" id="PR00463">
    <property type="entry name" value="EP450I"/>
</dbReference>
<dbReference type="GO" id="GO:0005506">
    <property type="term" value="F:iron ion binding"/>
    <property type="evidence" value="ECO:0007669"/>
    <property type="project" value="InterPro"/>
</dbReference>
<dbReference type="GO" id="GO:0005737">
    <property type="term" value="C:cytoplasm"/>
    <property type="evidence" value="ECO:0007669"/>
    <property type="project" value="TreeGrafter"/>
</dbReference>
<reference evidence="7 8" key="1">
    <citation type="journal article" date="2019" name="PLoS Biol.">
        <title>Sex chromosomes control vertical transmission of feminizing Wolbachia symbionts in an isopod.</title>
        <authorList>
            <person name="Becking T."/>
            <person name="Chebbi M.A."/>
            <person name="Giraud I."/>
            <person name="Moumen B."/>
            <person name="Laverre T."/>
            <person name="Caubet Y."/>
            <person name="Peccoud J."/>
            <person name="Gilbert C."/>
            <person name="Cordaux R."/>
        </authorList>
    </citation>
    <scope>NUCLEOTIDE SEQUENCE [LARGE SCALE GENOMIC DNA]</scope>
    <source>
        <strain evidence="7">ANa2</strain>
        <tissue evidence="7">Whole body excluding digestive tract and cuticle</tissue>
    </source>
</reference>
<evidence type="ECO:0000256" key="2">
    <source>
        <dbReference type="ARBA" id="ARBA00022723"/>
    </source>
</evidence>
<sequence>MGKSKIEGLIMREVEELVEEFKGLTKEPSKLPKFINVAFVNVIWQLVSSLSKSFPRYPPFSRGGIVQWQHDLTQLNLSFDVGHRYDFRDERVHLFLKKFREIEKASMLMFFTEFFPIVKYILPKPIFNYLIVMLTGILLKPFIDDHLKTLDPNNPRDLMDDYLIEMKEGKNPDYSHFDFTEIQEKIQKEIDKVVPRDTLPGLEHRNKLTYLDATINEVQRHCSMLPVGVMKCATKDVKLEGFDIPKGTVVISVAALSHRDPTYFDSPEEFNPSRFLDENGKYFPTCDGFQAFGIGKRQCLGEQFARMELYLMTAALLQNFTFAPPDDEGQMSIAPFVIPNVHNPRKEQKFKIKLRN</sequence>
<dbReference type="SUPFAM" id="SSF48264">
    <property type="entry name" value="Cytochrome P450"/>
    <property type="match status" value="1"/>
</dbReference>
<gene>
    <name evidence="7" type="ORF">Anas_04907</name>
</gene>
<dbReference type="InterPro" id="IPR036396">
    <property type="entry name" value="Cyt_P450_sf"/>
</dbReference>
<dbReference type="GO" id="GO:0020037">
    <property type="term" value="F:heme binding"/>
    <property type="evidence" value="ECO:0007669"/>
    <property type="project" value="InterPro"/>
</dbReference>
<keyword evidence="6" id="KW-0560">Oxidoreductase</keyword>
<evidence type="ECO:0000256" key="5">
    <source>
        <dbReference type="PIRSR" id="PIRSR602401-1"/>
    </source>
</evidence>
<dbReference type="Pfam" id="PF00067">
    <property type="entry name" value="p450"/>
    <property type="match status" value="1"/>
</dbReference>
<comment type="caution">
    <text evidence="7">The sequence shown here is derived from an EMBL/GenBank/DDBJ whole genome shotgun (WGS) entry which is preliminary data.</text>
</comment>
<dbReference type="InterPro" id="IPR002401">
    <property type="entry name" value="Cyt_P450_E_grp-I"/>
</dbReference>
<dbReference type="GO" id="GO:0006082">
    <property type="term" value="P:organic acid metabolic process"/>
    <property type="evidence" value="ECO:0007669"/>
    <property type="project" value="TreeGrafter"/>
</dbReference>
<dbReference type="Gene3D" id="1.10.630.10">
    <property type="entry name" value="Cytochrome P450"/>
    <property type="match status" value="2"/>
</dbReference>
<keyword evidence="4 6" id="KW-0503">Monooxygenase</keyword>
<dbReference type="InterPro" id="IPR001128">
    <property type="entry name" value="Cyt_P450"/>
</dbReference>
<protein>
    <submittedName>
        <fullName evidence="7">Putative cytochrome P450</fullName>
    </submittedName>
</protein>
<dbReference type="EMBL" id="SEYY01022362">
    <property type="protein sequence ID" value="KAB7495599.1"/>
    <property type="molecule type" value="Genomic_DNA"/>
</dbReference>
<evidence type="ECO:0000256" key="3">
    <source>
        <dbReference type="ARBA" id="ARBA00023004"/>
    </source>
</evidence>
<dbReference type="InterPro" id="IPR017972">
    <property type="entry name" value="Cyt_P450_CS"/>
</dbReference>
<keyword evidence="2 5" id="KW-0479">Metal-binding</keyword>
<organism evidence="7 8">
    <name type="scientific">Armadillidium nasatum</name>
    <dbReference type="NCBI Taxonomy" id="96803"/>
    <lineage>
        <taxon>Eukaryota</taxon>
        <taxon>Metazoa</taxon>
        <taxon>Ecdysozoa</taxon>
        <taxon>Arthropoda</taxon>
        <taxon>Crustacea</taxon>
        <taxon>Multicrustacea</taxon>
        <taxon>Malacostraca</taxon>
        <taxon>Eumalacostraca</taxon>
        <taxon>Peracarida</taxon>
        <taxon>Isopoda</taxon>
        <taxon>Oniscidea</taxon>
        <taxon>Crinocheta</taxon>
        <taxon>Armadillidiidae</taxon>
        <taxon>Armadillidium</taxon>
    </lineage>
</organism>
<name>A0A5N5SPR3_9CRUS</name>
<evidence type="ECO:0000313" key="8">
    <source>
        <dbReference type="Proteomes" id="UP000326759"/>
    </source>
</evidence>
<dbReference type="GO" id="GO:0016712">
    <property type="term" value="F:oxidoreductase activity, acting on paired donors, with incorporation or reduction of molecular oxygen, reduced flavin or flavoprotein as one donor, and incorporation of one atom of oxygen"/>
    <property type="evidence" value="ECO:0007669"/>
    <property type="project" value="TreeGrafter"/>
</dbReference>
<evidence type="ECO:0000256" key="6">
    <source>
        <dbReference type="RuleBase" id="RU000461"/>
    </source>
</evidence>
<keyword evidence="8" id="KW-1185">Reference proteome</keyword>
<dbReference type="OrthoDB" id="3934656at2759"/>
<keyword evidence="5 6" id="KW-0349">Heme</keyword>
<dbReference type="AlphaFoldDB" id="A0A5N5SPR3"/>
<dbReference type="InterPro" id="IPR050182">
    <property type="entry name" value="Cytochrome_P450_fam2"/>
</dbReference>
<evidence type="ECO:0000256" key="4">
    <source>
        <dbReference type="ARBA" id="ARBA00023033"/>
    </source>
</evidence>
<dbReference type="PANTHER" id="PTHR24300">
    <property type="entry name" value="CYTOCHROME P450 508A4-RELATED"/>
    <property type="match status" value="1"/>
</dbReference>
<dbReference type="GO" id="GO:0008395">
    <property type="term" value="F:steroid hydroxylase activity"/>
    <property type="evidence" value="ECO:0007669"/>
    <property type="project" value="TreeGrafter"/>
</dbReference>
<evidence type="ECO:0000256" key="1">
    <source>
        <dbReference type="ARBA" id="ARBA00010617"/>
    </source>
</evidence>
<keyword evidence="3 5" id="KW-0408">Iron</keyword>
<dbReference type="PANTHER" id="PTHR24300:SF375">
    <property type="entry name" value="CYTOCHROME P450 FAMILY"/>
    <property type="match status" value="1"/>
</dbReference>
<proteinExistence type="inferred from homology"/>
<comment type="cofactor">
    <cofactor evidence="5">
        <name>heme</name>
        <dbReference type="ChEBI" id="CHEBI:30413"/>
    </cofactor>
</comment>
<dbReference type="Proteomes" id="UP000326759">
    <property type="component" value="Unassembled WGS sequence"/>
</dbReference>
<accession>A0A5N5SPR3</accession>
<dbReference type="GO" id="GO:0006805">
    <property type="term" value="P:xenobiotic metabolic process"/>
    <property type="evidence" value="ECO:0007669"/>
    <property type="project" value="TreeGrafter"/>
</dbReference>
<comment type="similarity">
    <text evidence="1 6">Belongs to the cytochrome P450 family.</text>
</comment>
<feature type="binding site" description="axial binding residue" evidence="5">
    <location>
        <position position="299"/>
    </location>
    <ligand>
        <name>heme</name>
        <dbReference type="ChEBI" id="CHEBI:30413"/>
    </ligand>
    <ligandPart>
        <name>Fe</name>
        <dbReference type="ChEBI" id="CHEBI:18248"/>
    </ligandPart>
</feature>